<proteinExistence type="predicted"/>
<protein>
    <submittedName>
        <fullName evidence="2">Uncharacterized protein</fullName>
    </submittedName>
</protein>
<evidence type="ECO:0000256" key="1">
    <source>
        <dbReference type="SAM" id="MobiDB-lite"/>
    </source>
</evidence>
<geneLocation type="plasmid" evidence="2 3">
    <name>pC</name>
</geneLocation>
<sequence length="71" mass="7873">MSACSPGGDGKLLSRVQGRRHRHDPRPGRDRRLDRPCRRHSGKHCPCLKPPANFCHPAAGRNWHSAPSATT</sequence>
<dbReference type="KEGG" id="rec:RHECIAT_PC0000918"/>
<keyword evidence="2" id="KW-0614">Plasmid</keyword>
<reference evidence="2 3" key="1">
    <citation type="submission" date="2008-04" db="EMBL/GenBank/DDBJ databases">
        <title>Genome diversity and DNA divergence of Rhizobium etli.</title>
        <authorList>
            <person name="Gonzalez V."/>
            <person name="Acosta J.L."/>
            <person name="Santamaria R.I."/>
            <person name="Bustos P."/>
            <person name="Hernandez-Gonzalez I.L."/>
            <person name="Fernandez J.L."/>
            <person name="Diaz R."/>
            <person name="Flores M."/>
            <person name="Mora J."/>
            <person name="Palacios R."/>
            <person name="Davila G."/>
        </authorList>
    </citation>
    <scope>NUCLEOTIDE SEQUENCE [LARGE SCALE GENOMIC DNA]</scope>
    <source>
        <strain evidence="3">CIAT 652</strain>
        <plasmid evidence="3">Plasmid pC</plasmid>
    </source>
</reference>
<dbReference type="EMBL" id="CP001077">
    <property type="protein sequence ID" value="ACE94988.1"/>
    <property type="molecule type" value="Genomic_DNA"/>
</dbReference>
<gene>
    <name evidence="2" type="ordered locus">RHECIAT_PC0000918</name>
</gene>
<evidence type="ECO:0000313" key="2">
    <source>
        <dbReference type="EMBL" id="ACE94988.1"/>
    </source>
</evidence>
<organism evidence="2 3">
    <name type="scientific">Rhizobium etli (strain CIAT 652)</name>
    <dbReference type="NCBI Taxonomy" id="491916"/>
    <lineage>
        <taxon>Bacteria</taxon>
        <taxon>Pseudomonadati</taxon>
        <taxon>Pseudomonadota</taxon>
        <taxon>Alphaproteobacteria</taxon>
        <taxon>Hyphomicrobiales</taxon>
        <taxon>Rhizobiaceae</taxon>
        <taxon>Rhizobium/Agrobacterium group</taxon>
        <taxon>Rhizobium</taxon>
    </lineage>
</organism>
<dbReference type="AlphaFoldDB" id="B3Q3X8"/>
<feature type="compositionally biased region" description="Basic and acidic residues" evidence="1">
    <location>
        <begin position="25"/>
        <end position="36"/>
    </location>
</feature>
<dbReference type="HOGENOM" id="CLU_2737225_0_0_5"/>
<dbReference type="Proteomes" id="UP000008817">
    <property type="component" value="Plasmid pC"/>
</dbReference>
<evidence type="ECO:0000313" key="3">
    <source>
        <dbReference type="Proteomes" id="UP000008817"/>
    </source>
</evidence>
<accession>B3Q3X8</accession>
<feature type="region of interest" description="Disordered" evidence="1">
    <location>
        <begin position="1"/>
        <end position="40"/>
    </location>
</feature>
<name>B3Q3X8_RHIE6</name>